<dbReference type="InterPro" id="IPR031100">
    <property type="entry name" value="LOG_fam"/>
</dbReference>
<dbReference type="GO" id="GO:0005829">
    <property type="term" value="C:cytosol"/>
    <property type="evidence" value="ECO:0007669"/>
    <property type="project" value="TreeGrafter"/>
</dbReference>
<evidence type="ECO:0000313" key="4">
    <source>
        <dbReference type="EMBL" id="RUL84225.1"/>
    </source>
</evidence>
<sequence>MPSGVAFPRGVAVGSIGSHRDRARFVGSEDPVQSVCVYCGSSHGADPAFADAARAVGLLIAESGRTLVYGGGHVGLMGVVADSALAAGGRVVGVIPRTLMEREVGHGALTELHVVESMHERKALMADLSDGFLALPGGVGTMEEFFETWTWAVLGLHGKPFGLLDVAGFYAALLAFLDRLLEQGFLREHHRAMLLVGRDPGALIDAMDAYQAPEVPRWIGRDET</sequence>
<evidence type="ECO:0000256" key="1">
    <source>
        <dbReference type="ARBA" id="ARBA00000274"/>
    </source>
</evidence>
<organism evidence="4 5">
    <name type="scientific">Tautonia sociabilis</name>
    <dbReference type="NCBI Taxonomy" id="2080755"/>
    <lineage>
        <taxon>Bacteria</taxon>
        <taxon>Pseudomonadati</taxon>
        <taxon>Planctomycetota</taxon>
        <taxon>Planctomycetia</taxon>
        <taxon>Isosphaerales</taxon>
        <taxon>Isosphaeraceae</taxon>
        <taxon>Tautonia</taxon>
    </lineage>
</organism>
<dbReference type="SUPFAM" id="SSF102405">
    <property type="entry name" value="MCP/YpsA-like"/>
    <property type="match status" value="1"/>
</dbReference>
<dbReference type="PANTHER" id="PTHR31223">
    <property type="entry name" value="LOG FAMILY PROTEIN YJL055W"/>
    <property type="match status" value="1"/>
</dbReference>
<keyword evidence="3" id="KW-0378">Hydrolase</keyword>
<evidence type="ECO:0000256" key="2">
    <source>
        <dbReference type="ARBA" id="ARBA00006763"/>
    </source>
</evidence>
<comment type="caution">
    <text evidence="4">The sequence shown here is derived from an EMBL/GenBank/DDBJ whole genome shotgun (WGS) entry which is preliminary data.</text>
</comment>
<keyword evidence="3" id="KW-0203">Cytokinin biosynthesis</keyword>
<reference evidence="4 5" key="1">
    <citation type="submission" date="2018-12" db="EMBL/GenBank/DDBJ databases">
        <authorList>
            <person name="Toschakov S.V."/>
        </authorList>
    </citation>
    <scope>NUCLEOTIDE SEQUENCE [LARGE SCALE GENOMIC DNA]</scope>
    <source>
        <strain evidence="4 5">GM2012</strain>
    </source>
</reference>
<dbReference type="Gene3D" id="3.40.50.450">
    <property type="match status" value="1"/>
</dbReference>
<dbReference type="NCBIfam" id="TIGR00730">
    <property type="entry name" value="Rossman fold protein, TIGR00730 family"/>
    <property type="match status" value="1"/>
</dbReference>
<keyword evidence="5" id="KW-1185">Reference proteome</keyword>
<dbReference type="OrthoDB" id="9801098at2"/>
<accession>A0A432MEV9</accession>
<dbReference type="EMBL" id="RYZH01000051">
    <property type="protein sequence ID" value="RUL84225.1"/>
    <property type="molecule type" value="Genomic_DNA"/>
</dbReference>
<dbReference type="Proteomes" id="UP000280296">
    <property type="component" value="Unassembled WGS sequence"/>
</dbReference>
<dbReference type="EC" id="3.2.2.n1" evidence="3"/>
<name>A0A432MEV9_9BACT</name>
<dbReference type="Pfam" id="PF03641">
    <property type="entry name" value="Lysine_decarbox"/>
    <property type="match status" value="1"/>
</dbReference>
<protein>
    <recommendedName>
        <fullName evidence="3">Cytokinin riboside 5'-monophosphate phosphoribohydrolase</fullName>
        <ecNumber evidence="3">3.2.2.n1</ecNumber>
    </recommendedName>
</protein>
<dbReference type="AlphaFoldDB" id="A0A432MEV9"/>
<dbReference type="GO" id="GO:0009691">
    <property type="term" value="P:cytokinin biosynthetic process"/>
    <property type="evidence" value="ECO:0007669"/>
    <property type="project" value="UniProtKB-UniRule"/>
</dbReference>
<proteinExistence type="inferred from homology"/>
<reference evidence="4 5" key="2">
    <citation type="submission" date="2019-01" db="EMBL/GenBank/DDBJ databases">
        <title>Tautonia sociabilis, a novel thermotolerant planctomycete of Isosphaeraceae family, isolated from a 4000 m deep subterranean habitat.</title>
        <authorList>
            <person name="Kovaleva O.L."/>
            <person name="Elcheninov A.G."/>
            <person name="Van Heerden E."/>
            <person name="Toshchakov S.V."/>
            <person name="Novikov A."/>
            <person name="Bonch-Osmolovskaya E.A."/>
            <person name="Kublanov I.V."/>
        </authorList>
    </citation>
    <scope>NUCLEOTIDE SEQUENCE [LARGE SCALE GENOMIC DNA]</scope>
    <source>
        <strain evidence="4 5">GM2012</strain>
    </source>
</reference>
<dbReference type="PANTHER" id="PTHR31223:SF70">
    <property type="entry name" value="LOG FAMILY PROTEIN YJL055W"/>
    <property type="match status" value="1"/>
</dbReference>
<evidence type="ECO:0000256" key="3">
    <source>
        <dbReference type="RuleBase" id="RU363015"/>
    </source>
</evidence>
<evidence type="ECO:0000313" key="5">
    <source>
        <dbReference type="Proteomes" id="UP000280296"/>
    </source>
</evidence>
<dbReference type="InterPro" id="IPR005269">
    <property type="entry name" value="LOG"/>
</dbReference>
<comment type="catalytic activity">
    <reaction evidence="1">
        <text>AMP + H2O = D-ribose 5-phosphate + adenine</text>
        <dbReference type="Rhea" id="RHEA:20129"/>
        <dbReference type="ChEBI" id="CHEBI:15377"/>
        <dbReference type="ChEBI" id="CHEBI:16708"/>
        <dbReference type="ChEBI" id="CHEBI:78346"/>
        <dbReference type="ChEBI" id="CHEBI:456215"/>
        <dbReference type="EC" id="3.2.2.4"/>
    </reaction>
</comment>
<comment type="similarity">
    <text evidence="2 3">Belongs to the LOG family.</text>
</comment>
<gene>
    <name evidence="4" type="ORF">TsocGM_20765</name>
</gene>
<dbReference type="GO" id="GO:0008714">
    <property type="term" value="F:AMP nucleosidase activity"/>
    <property type="evidence" value="ECO:0007669"/>
    <property type="project" value="UniProtKB-EC"/>
</dbReference>